<feature type="binding site" evidence="7">
    <location>
        <position position="164"/>
    </location>
    <ligand>
        <name>ATP</name>
        <dbReference type="ChEBI" id="CHEBI:30616"/>
    </ligand>
</feature>
<keyword evidence="4 7" id="KW-0418">Kinase</keyword>
<dbReference type="EMBL" id="JACHHI010000002">
    <property type="protein sequence ID" value="MBB6477483.1"/>
    <property type="molecule type" value="Genomic_DNA"/>
</dbReference>
<evidence type="ECO:0000256" key="8">
    <source>
        <dbReference type="SAM" id="MobiDB-lite"/>
    </source>
</evidence>
<dbReference type="PANTHER" id="PTHR21087:SF16">
    <property type="entry name" value="SHIKIMATE KINASE 1, CHLOROPLASTIC"/>
    <property type="match status" value="1"/>
</dbReference>
<evidence type="ECO:0000313" key="10">
    <source>
        <dbReference type="Proteomes" id="UP000591941"/>
    </source>
</evidence>
<dbReference type="OrthoDB" id="9800332at2"/>
<keyword evidence="1 7" id="KW-0028">Amino-acid biosynthesis</keyword>
<dbReference type="GO" id="GO:0009423">
    <property type="term" value="P:chorismate biosynthetic process"/>
    <property type="evidence" value="ECO:0007669"/>
    <property type="project" value="UniProtKB-UniRule"/>
</dbReference>
<evidence type="ECO:0000256" key="2">
    <source>
        <dbReference type="ARBA" id="ARBA00022679"/>
    </source>
</evidence>
<comment type="cofactor">
    <cofactor evidence="7">
        <name>Mg(2+)</name>
        <dbReference type="ChEBI" id="CHEBI:18420"/>
    </cofactor>
    <text evidence="7">Binds 1 Mg(2+) ion per subunit.</text>
</comment>
<dbReference type="PANTHER" id="PTHR21087">
    <property type="entry name" value="SHIKIMATE KINASE"/>
    <property type="match status" value="1"/>
</dbReference>
<organism evidence="9 10">
    <name type="scientific">Negativicoccus succinicivorans</name>
    <dbReference type="NCBI Taxonomy" id="620903"/>
    <lineage>
        <taxon>Bacteria</taxon>
        <taxon>Bacillati</taxon>
        <taxon>Bacillota</taxon>
        <taxon>Negativicutes</taxon>
        <taxon>Veillonellales</taxon>
        <taxon>Veillonellaceae</taxon>
        <taxon>Negativicoccus</taxon>
    </lineage>
</organism>
<comment type="subunit">
    <text evidence="7">Monomer.</text>
</comment>
<comment type="subcellular location">
    <subcellularLocation>
        <location evidence="7">Cytoplasm</location>
    </subcellularLocation>
</comment>
<dbReference type="InterPro" id="IPR027417">
    <property type="entry name" value="P-loop_NTPase"/>
</dbReference>
<dbReference type="PRINTS" id="PR01100">
    <property type="entry name" value="SHIKIMTKNASE"/>
</dbReference>
<keyword evidence="10" id="KW-1185">Reference proteome</keyword>
<dbReference type="GO" id="GO:0004765">
    <property type="term" value="F:shikimate kinase activity"/>
    <property type="evidence" value="ECO:0007669"/>
    <property type="project" value="UniProtKB-UniRule"/>
</dbReference>
<keyword evidence="7" id="KW-0460">Magnesium</keyword>
<evidence type="ECO:0000256" key="4">
    <source>
        <dbReference type="ARBA" id="ARBA00022777"/>
    </source>
</evidence>
<proteinExistence type="inferred from homology"/>
<dbReference type="InterPro" id="IPR000623">
    <property type="entry name" value="Shikimate_kinase/TSH1"/>
</dbReference>
<keyword evidence="6 7" id="KW-0057">Aromatic amino acid biosynthesis</keyword>
<keyword evidence="2 7" id="KW-0808">Transferase</keyword>
<keyword evidence="5 7" id="KW-0067">ATP-binding</keyword>
<dbReference type="CDD" id="cd00464">
    <property type="entry name" value="SK"/>
    <property type="match status" value="1"/>
</dbReference>
<comment type="pathway">
    <text evidence="7">Metabolic intermediate biosynthesis; chorismate biosynthesis; chorismate from D-erythrose 4-phosphate and phosphoenolpyruvate: step 5/7.</text>
</comment>
<feature type="binding site" evidence="7">
    <location>
        <position position="90"/>
    </location>
    <ligand>
        <name>substrate</name>
    </ligand>
</feature>
<dbReference type="GO" id="GO:0005829">
    <property type="term" value="C:cytosol"/>
    <property type="evidence" value="ECO:0007669"/>
    <property type="project" value="TreeGrafter"/>
</dbReference>
<evidence type="ECO:0000256" key="6">
    <source>
        <dbReference type="ARBA" id="ARBA00023141"/>
    </source>
</evidence>
<dbReference type="HAMAP" id="MF_00109">
    <property type="entry name" value="Shikimate_kinase"/>
    <property type="match status" value="1"/>
</dbReference>
<sequence length="231" mass="27101">MREERQNRLIKKRNIVLIGSMGTGKSHVGRMLARELGWQFIDTDRFLERERGMSLAELGATLGADALRQAEAEVIERVRRYHHAIIAVGGNFVLEEGMFERLREYGVVVLLYAKTFRIIERVARKQGKRPTIDYDNLAGCVADLNRAWYGWHERADCSVNTTYRTPTRLAYAIRRYLHRAPFRFLTRRGEERHKTRRKGYSYGKKSSRFDQWRRRARHERRASSGRTGGDL</sequence>
<name>A0A841R150_9FIRM</name>
<dbReference type="InterPro" id="IPR031322">
    <property type="entry name" value="Shikimate/glucono_kinase"/>
</dbReference>
<accession>A0A841R150</accession>
<feature type="binding site" evidence="7">
    <location>
        <begin position="22"/>
        <end position="27"/>
    </location>
    <ligand>
        <name>ATP</name>
        <dbReference type="ChEBI" id="CHEBI:30616"/>
    </ligand>
</feature>
<comment type="function">
    <text evidence="7">Catalyzes the specific phosphorylation of the 3-hydroxyl group of shikimic acid using ATP as a cosubstrate.</text>
</comment>
<reference evidence="9 10" key="1">
    <citation type="submission" date="2020-08" db="EMBL/GenBank/DDBJ databases">
        <title>Genomic Encyclopedia of Type Strains, Phase IV (KMG-IV): sequencing the most valuable type-strain genomes for metagenomic binning, comparative biology and taxonomic classification.</title>
        <authorList>
            <person name="Goeker M."/>
        </authorList>
    </citation>
    <scope>NUCLEOTIDE SEQUENCE [LARGE SCALE GENOMIC DNA]</scope>
    <source>
        <strain evidence="9 10">DSM 21255</strain>
    </source>
</reference>
<dbReference type="Pfam" id="PF01202">
    <property type="entry name" value="SKI"/>
    <property type="match status" value="1"/>
</dbReference>
<protein>
    <recommendedName>
        <fullName evidence="7">Shikimate kinase</fullName>
        <shortName evidence="7">SK</shortName>
        <ecNumber evidence="7">2.7.1.71</ecNumber>
    </recommendedName>
</protein>
<dbReference type="AlphaFoldDB" id="A0A841R150"/>
<gene>
    <name evidence="7" type="primary">aroK</name>
    <name evidence="9" type="ORF">HNR45_000513</name>
</gene>
<dbReference type="RefSeq" id="WP_159823093.1">
    <property type="nucleotide sequence ID" value="NZ_CABWNB010000003.1"/>
</dbReference>
<keyword evidence="3 7" id="KW-0547">Nucleotide-binding</keyword>
<feature type="binding site" evidence="7">
    <location>
        <position position="68"/>
    </location>
    <ligand>
        <name>substrate</name>
    </ligand>
</feature>
<dbReference type="GO" id="GO:0000287">
    <property type="term" value="F:magnesium ion binding"/>
    <property type="evidence" value="ECO:0007669"/>
    <property type="project" value="UniProtKB-UniRule"/>
</dbReference>
<evidence type="ECO:0000256" key="5">
    <source>
        <dbReference type="ARBA" id="ARBA00022840"/>
    </source>
</evidence>
<dbReference type="UniPathway" id="UPA00053">
    <property type="reaction ID" value="UER00088"/>
</dbReference>
<dbReference type="GeneID" id="93485789"/>
<comment type="catalytic activity">
    <reaction evidence="7">
        <text>shikimate + ATP = 3-phosphoshikimate + ADP + H(+)</text>
        <dbReference type="Rhea" id="RHEA:13121"/>
        <dbReference type="ChEBI" id="CHEBI:15378"/>
        <dbReference type="ChEBI" id="CHEBI:30616"/>
        <dbReference type="ChEBI" id="CHEBI:36208"/>
        <dbReference type="ChEBI" id="CHEBI:145989"/>
        <dbReference type="ChEBI" id="CHEBI:456216"/>
        <dbReference type="EC" id="2.7.1.71"/>
    </reaction>
</comment>
<keyword evidence="7" id="KW-0479">Metal-binding</keyword>
<feature type="binding site" evidence="7">
    <location>
        <position position="129"/>
    </location>
    <ligand>
        <name>ATP</name>
        <dbReference type="ChEBI" id="CHEBI:30616"/>
    </ligand>
</feature>
<feature type="binding site" evidence="7">
    <location>
        <position position="26"/>
    </location>
    <ligand>
        <name>Mg(2+)</name>
        <dbReference type="ChEBI" id="CHEBI:18420"/>
    </ligand>
</feature>
<dbReference type="EC" id="2.7.1.71" evidence="7"/>
<dbReference type="SUPFAM" id="SSF52540">
    <property type="entry name" value="P-loop containing nucleoside triphosphate hydrolases"/>
    <property type="match status" value="1"/>
</dbReference>
<feature type="region of interest" description="Disordered" evidence="8">
    <location>
        <begin position="188"/>
        <end position="231"/>
    </location>
</feature>
<comment type="similarity">
    <text evidence="7">Belongs to the shikimate kinase family.</text>
</comment>
<feature type="binding site" evidence="7">
    <location>
        <position position="146"/>
    </location>
    <ligand>
        <name>substrate</name>
    </ligand>
</feature>
<dbReference type="Proteomes" id="UP000591941">
    <property type="component" value="Unassembled WGS sequence"/>
</dbReference>
<evidence type="ECO:0000313" key="9">
    <source>
        <dbReference type="EMBL" id="MBB6477483.1"/>
    </source>
</evidence>
<evidence type="ECO:0000256" key="3">
    <source>
        <dbReference type="ARBA" id="ARBA00022741"/>
    </source>
</evidence>
<feature type="binding site" evidence="7">
    <location>
        <position position="44"/>
    </location>
    <ligand>
        <name>substrate</name>
    </ligand>
</feature>
<dbReference type="GO" id="GO:0009073">
    <property type="term" value="P:aromatic amino acid family biosynthetic process"/>
    <property type="evidence" value="ECO:0007669"/>
    <property type="project" value="UniProtKB-KW"/>
</dbReference>
<evidence type="ECO:0000256" key="7">
    <source>
        <dbReference type="HAMAP-Rule" id="MF_00109"/>
    </source>
</evidence>
<keyword evidence="7" id="KW-0963">Cytoplasm</keyword>
<comment type="caution">
    <text evidence="9">The sequence shown here is derived from an EMBL/GenBank/DDBJ whole genome shotgun (WGS) entry which is preliminary data.</text>
</comment>
<dbReference type="GO" id="GO:0005524">
    <property type="term" value="F:ATP binding"/>
    <property type="evidence" value="ECO:0007669"/>
    <property type="project" value="UniProtKB-UniRule"/>
</dbReference>
<dbReference type="GO" id="GO:0008652">
    <property type="term" value="P:amino acid biosynthetic process"/>
    <property type="evidence" value="ECO:0007669"/>
    <property type="project" value="UniProtKB-KW"/>
</dbReference>
<dbReference type="Gene3D" id="3.40.50.300">
    <property type="entry name" value="P-loop containing nucleotide triphosphate hydrolases"/>
    <property type="match status" value="1"/>
</dbReference>
<evidence type="ECO:0000256" key="1">
    <source>
        <dbReference type="ARBA" id="ARBA00022605"/>
    </source>
</evidence>